<protein>
    <submittedName>
        <fullName evidence="1">Uncharacterized protein</fullName>
    </submittedName>
</protein>
<keyword evidence="2" id="KW-1185">Reference proteome</keyword>
<sequence length="111" mass="11966">MSPTVAECYDSISVANESDRLMALGWTIVLDLSKPGQCFINAIIKLHGRTKKETACIRKHPCFTAWMARVGATPHPPTPSPSPAFCCGGSKQDYGESTDHPTTACNHSVDC</sequence>
<gene>
    <name evidence="1" type="ORF">CRENBAI_022347</name>
</gene>
<reference evidence="1 2" key="1">
    <citation type="submission" date="2021-06" db="EMBL/GenBank/DDBJ databases">
        <authorList>
            <person name="Palmer J.M."/>
        </authorList>
    </citation>
    <scope>NUCLEOTIDE SEQUENCE [LARGE SCALE GENOMIC DNA]</scope>
    <source>
        <strain evidence="1 2">MEX-2019</strain>
        <tissue evidence="1">Muscle</tissue>
    </source>
</reference>
<dbReference type="EMBL" id="JAHHUM010001730">
    <property type="protein sequence ID" value="KAK5609976.1"/>
    <property type="molecule type" value="Genomic_DNA"/>
</dbReference>
<organism evidence="1 2">
    <name type="scientific">Crenichthys baileyi</name>
    <name type="common">White River springfish</name>
    <dbReference type="NCBI Taxonomy" id="28760"/>
    <lineage>
        <taxon>Eukaryota</taxon>
        <taxon>Metazoa</taxon>
        <taxon>Chordata</taxon>
        <taxon>Craniata</taxon>
        <taxon>Vertebrata</taxon>
        <taxon>Euteleostomi</taxon>
        <taxon>Actinopterygii</taxon>
        <taxon>Neopterygii</taxon>
        <taxon>Teleostei</taxon>
        <taxon>Neoteleostei</taxon>
        <taxon>Acanthomorphata</taxon>
        <taxon>Ovalentaria</taxon>
        <taxon>Atherinomorphae</taxon>
        <taxon>Cyprinodontiformes</taxon>
        <taxon>Goodeidae</taxon>
        <taxon>Crenichthys</taxon>
    </lineage>
</organism>
<dbReference type="Proteomes" id="UP001311232">
    <property type="component" value="Unassembled WGS sequence"/>
</dbReference>
<accession>A0AAV9RLX0</accession>
<dbReference type="AlphaFoldDB" id="A0AAV9RLX0"/>
<name>A0AAV9RLX0_9TELE</name>
<proteinExistence type="predicted"/>
<evidence type="ECO:0000313" key="2">
    <source>
        <dbReference type="Proteomes" id="UP001311232"/>
    </source>
</evidence>
<comment type="caution">
    <text evidence="1">The sequence shown here is derived from an EMBL/GenBank/DDBJ whole genome shotgun (WGS) entry which is preliminary data.</text>
</comment>
<evidence type="ECO:0000313" key="1">
    <source>
        <dbReference type="EMBL" id="KAK5609976.1"/>
    </source>
</evidence>